<protein>
    <recommendedName>
        <fullName evidence="1">N-acetyltransferase domain-containing protein</fullName>
    </recommendedName>
</protein>
<gene>
    <name evidence="2" type="ORF">M622_01745</name>
</gene>
<dbReference type="eggNOG" id="COG2153">
    <property type="taxonomic scope" value="Bacteria"/>
</dbReference>
<dbReference type="InterPro" id="IPR000182">
    <property type="entry name" value="GNAT_dom"/>
</dbReference>
<reference evidence="2 3" key="1">
    <citation type="submission" date="2013-06" db="EMBL/GenBank/DDBJ databases">
        <title>Draft genome sequence of Thauera terpenica.</title>
        <authorList>
            <person name="Liu B."/>
            <person name="Frostegard A.H."/>
            <person name="Shapleigh J.P."/>
        </authorList>
    </citation>
    <scope>NUCLEOTIDE SEQUENCE [LARGE SCALE GENOMIC DNA]</scope>
    <source>
        <strain evidence="2 3">58Eu</strain>
    </source>
</reference>
<proteinExistence type="predicted"/>
<dbReference type="PROSITE" id="PS51186">
    <property type="entry name" value="GNAT"/>
    <property type="match status" value="1"/>
</dbReference>
<dbReference type="OrthoDB" id="9796171at2"/>
<dbReference type="RefSeq" id="WP_021248757.1">
    <property type="nucleotide sequence ID" value="NZ_ATJV01000048.1"/>
</dbReference>
<dbReference type="SUPFAM" id="SSF55729">
    <property type="entry name" value="Acyl-CoA N-acyltransferases (Nat)"/>
    <property type="match status" value="1"/>
</dbReference>
<dbReference type="GO" id="GO:0004343">
    <property type="term" value="F:glucosamine 6-phosphate N-acetyltransferase activity"/>
    <property type="evidence" value="ECO:0007669"/>
    <property type="project" value="TreeGrafter"/>
</dbReference>
<dbReference type="Pfam" id="PF13673">
    <property type="entry name" value="Acetyltransf_10"/>
    <property type="match status" value="1"/>
</dbReference>
<organism evidence="2 3">
    <name type="scientific">Thauera terpenica 58Eu</name>
    <dbReference type="NCBI Taxonomy" id="1348657"/>
    <lineage>
        <taxon>Bacteria</taxon>
        <taxon>Pseudomonadati</taxon>
        <taxon>Pseudomonadota</taxon>
        <taxon>Betaproteobacteria</taxon>
        <taxon>Rhodocyclales</taxon>
        <taxon>Zoogloeaceae</taxon>
        <taxon>Thauera</taxon>
    </lineage>
</organism>
<evidence type="ECO:0000259" key="1">
    <source>
        <dbReference type="PROSITE" id="PS51186"/>
    </source>
</evidence>
<dbReference type="Gene3D" id="3.40.630.30">
    <property type="match status" value="1"/>
</dbReference>
<dbReference type="PANTHER" id="PTHR13355:SF11">
    <property type="entry name" value="GLUCOSAMINE 6-PHOSPHATE N-ACETYLTRANSFERASE"/>
    <property type="match status" value="1"/>
</dbReference>
<evidence type="ECO:0000313" key="3">
    <source>
        <dbReference type="Proteomes" id="UP000015455"/>
    </source>
</evidence>
<name>T0AZ96_9RHOO</name>
<comment type="caution">
    <text evidence="2">The sequence shown here is derived from an EMBL/GenBank/DDBJ whole genome shotgun (WGS) entry which is preliminary data.</text>
</comment>
<dbReference type="PATRIC" id="fig|1348657.5.peg.1324"/>
<dbReference type="PANTHER" id="PTHR13355">
    <property type="entry name" value="GLUCOSAMINE 6-PHOSPHATE N-ACETYLTRANSFERASE"/>
    <property type="match status" value="1"/>
</dbReference>
<dbReference type="EMBL" id="ATJV01000048">
    <property type="protein sequence ID" value="EPZ15918.1"/>
    <property type="molecule type" value="Genomic_DNA"/>
</dbReference>
<dbReference type="CDD" id="cd04301">
    <property type="entry name" value="NAT_SF"/>
    <property type="match status" value="1"/>
</dbReference>
<evidence type="ECO:0000313" key="2">
    <source>
        <dbReference type="EMBL" id="EPZ15918.1"/>
    </source>
</evidence>
<dbReference type="STRING" id="1348657.M622_01745"/>
<keyword evidence="3" id="KW-1185">Reference proteome</keyword>
<dbReference type="InterPro" id="IPR016181">
    <property type="entry name" value="Acyl_CoA_acyltransferase"/>
</dbReference>
<dbReference type="Proteomes" id="UP000015455">
    <property type="component" value="Unassembled WGS sequence"/>
</dbReference>
<accession>T0AZ96</accession>
<sequence>MNVQHELNLEIVDWGAAQARVMPLRMQVFVVEQGVPAELELDAFDALSRHALALNAGGEVVATGRLLPDGHIGRMAVDARWRGRGIGAAVLEALVAEAVRHGMEQVMLNAQVQALDFYRRQGFIEEGEPFMEAGIVHRAMRRCCRASGEGGA</sequence>
<feature type="domain" description="N-acetyltransferase" evidence="1">
    <location>
        <begin position="7"/>
        <end position="145"/>
    </location>
</feature>
<dbReference type="AlphaFoldDB" id="T0AZ96"/>
<dbReference type="InterPro" id="IPR039143">
    <property type="entry name" value="GNPNAT1-like"/>
</dbReference>